<evidence type="ECO:0000313" key="1">
    <source>
        <dbReference type="EMBL" id="GAG02389.1"/>
    </source>
</evidence>
<accession>X0U987</accession>
<gene>
    <name evidence="1" type="ORF">S01H1_32340</name>
</gene>
<reference evidence="1" key="1">
    <citation type="journal article" date="2014" name="Front. Microbiol.">
        <title>High frequency of phylogenetically diverse reductive dehalogenase-homologous genes in deep subseafloor sedimentary metagenomes.</title>
        <authorList>
            <person name="Kawai M."/>
            <person name="Futagami T."/>
            <person name="Toyoda A."/>
            <person name="Takaki Y."/>
            <person name="Nishi S."/>
            <person name="Hori S."/>
            <person name="Arai W."/>
            <person name="Tsubouchi T."/>
            <person name="Morono Y."/>
            <person name="Uchiyama I."/>
            <person name="Ito T."/>
            <person name="Fujiyama A."/>
            <person name="Inagaki F."/>
            <person name="Takami H."/>
        </authorList>
    </citation>
    <scope>NUCLEOTIDE SEQUENCE</scope>
    <source>
        <strain evidence="1">Expedition CK06-06</strain>
    </source>
</reference>
<organism evidence="1">
    <name type="scientific">marine sediment metagenome</name>
    <dbReference type="NCBI Taxonomy" id="412755"/>
    <lineage>
        <taxon>unclassified sequences</taxon>
        <taxon>metagenomes</taxon>
        <taxon>ecological metagenomes</taxon>
    </lineage>
</organism>
<comment type="caution">
    <text evidence="1">The sequence shown here is derived from an EMBL/GenBank/DDBJ whole genome shotgun (WGS) entry which is preliminary data.</text>
</comment>
<dbReference type="EMBL" id="BARS01020016">
    <property type="protein sequence ID" value="GAG02389.1"/>
    <property type="molecule type" value="Genomic_DNA"/>
</dbReference>
<sequence>MLYPLKESLHSEDLRKGNFLHASHLIEDQVDALLDAAKEYQEKTENP</sequence>
<proteinExistence type="predicted"/>
<protein>
    <submittedName>
        <fullName evidence="1">Uncharacterized protein</fullName>
    </submittedName>
</protein>
<name>X0U987_9ZZZZ</name>
<dbReference type="AlphaFoldDB" id="X0U987"/>